<reference evidence="1" key="1">
    <citation type="submission" date="2022-10" db="EMBL/GenBank/DDBJ databases">
        <title>The complete genomes of actinobacterial strains from the NBC collection.</title>
        <authorList>
            <person name="Joergensen T.S."/>
            <person name="Alvarez Arevalo M."/>
            <person name="Sterndorff E.B."/>
            <person name="Faurdal D."/>
            <person name="Vuksanovic O."/>
            <person name="Mourched A.-S."/>
            <person name="Charusanti P."/>
            <person name="Shaw S."/>
            <person name="Blin K."/>
            <person name="Weber T."/>
        </authorList>
    </citation>
    <scope>NUCLEOTIDE SEQUENCE</scope>
    <source>
        <strain evidence="1">NBC_00008</strain>
    </source>
</reference>
<dbReference type="AlphaFoldDB" id="A0AAU2VYF2"/>
<gene>
    <name evidence="1" type="ORF">OG398_31885</name>
</gene>
<sequence>MAHIQTTTRVPALWTVAYGPHRPRTVRALARCLLRVRAFARELALADHVPYGGY</sequence>
<proteinExistence type="predicted"/>
<name>A0AAU2VYF2_9ACTN</name>
<evidence type="ECO:0000313" key="1">
    <source>
        <dbReference type="EMBL" id="WTW72531.1"/>
    </source>
</evidence>
<dbReference type="EMBL" id="CP108313">
    <property type="protein sequence ID" value="WTW72531.1"/>
    <property type="molecule type" value="Genomic_DNA"/>
</dbReference>
<protein>
    <submittedName>
        <fullName evidence="1">Uncharacterized protein</fullName>
    </submittedName>
</protein>
<accession>A0AAU2VYF2</accession>
<organism evidence="1">
    <name type="scientific">Streptomyces sp. NBC_00008</name>
    <dbReference type="NCBI Taxonomy" id="2903610"/>
    <lineage>
        <taxon>Bacteria</taxon>
        <taxon>Bacillati</taxon>
        <taxon>Actinomycetota</taxon>
        <taxon>Actinomycetes</taxon>
        <taxon>Kitasatosporales</taxon>
        <taxon>Streptomycetaceae</taxon>
        <taxon>Streptomyces</taxon>
    </lineage>
</organism>